<organism evidence="1 2">
    <name type="scientific">Neophaeococcomyces mojaviensis</name>
    <dbReference type="NCBI Taxonomy" id="3383035"/>
    <lineage>
        <taxon>Eukaryota</taxon>
        <taxon>Fungi</taxon>
        <taxon>Dikarya</taxon>
        <taxon>Ascomycota</taxon>
        <taxon>Pezizomycotina</taxon>
        <taxon>Eurotiomycetes</taxon>
        <taxon>Chaetothyriomycetidae</taxon>
        <taxon>Chaetothyriales</taxon>
        <taxon>Chaetothyriales incertae sedis</taxon>
        <taxon>Neophaeococcomyces</taxon>
    </lineage>
</organism>
<reference evidence="1" key="1">
    <citation type="submission" date="2022-10" db="EMBL/GenBank/DDBJ databases">
        <title>Culturing micro-colonial fungi from biological soil crusts in the Mojave desert and describing Neophaeococcomyces mojavensis, and introducing the new genera and species Taxawa tesnikishii.</title>
        <authorList>
            <person name="Kurbessoian T."/>
            <person name="Stajich J.E."/>
        </authorList>
    </citation>
    <scope>NUCLEOTIDE SEQUENCE</scope>
    <source>
        <strain evidence="1">JES_112</strain>
    </source>
</reference>
<keyword evidence="2" id="KW-1185">Reference proteome</keyword>
<dbReference type="EMBL" id="JAPDRQ010000014">
    <property type="protein sequence ID" value="KAJ9662604.1"/>
    <property type="molecule type" value="Genomic_DNA"/>
</dbReference>
<gene>
    <name evidence="1" type="ORF">H2198_001276</name>
</gene>
<sequence length="139" mass="15693">MNREAEEVDTKPVAGINNIDLTDPAVSTEPREVEEVEEVEEAGEEVGEEVEEVEEEIEEEVEEEVEEEAEEEVEEEVEADEEVEVEEADTQRSRSLTVSVLESAPGQIDIAPMEEFFDVTFNRDRMIYTVASLKSNLPS</sequence>
<name>A0ACC3AHX0_9EURO</name>
<protein>
    <submittedName>
        <fullName evidence="1">Uncharacterized protein</fullName>
    </submittedName>
</protein>
<evidence type="ECO:0000313" key="2">
    <source>
        <dbReference type="Proteomes" id="UP001172386"/>
    </source>
</evidence>
<accession>A0ACC3AHX0</accession>
<evidence type="ECO:0000313" key="1">
    <source>
        <dbReference type="EMBL" id="KAJ9662604.1"/>
    </source>
</evidence>
<dbReference type="Proteomes" id="UP001172386">
    <property type="component" value="Unassembled WGS sequence"/>
</dbReference>
<comment type="caution">
    <text evidence="1">The sequence shown here is derived from an EMBL/GenBank/DDBJ whole genome shotgun (WGS) entry which is preliminary data.</text>
</comment>
<proteinExistence type="predicted"/>